<dbReference type="EMBL" id="BAAAWD010000002">
    <property type="protein sequence ID" value="GAA2986328.1"/>
    <property type="molecule type" value="Genomic_DNA"/>
</dbReference>
<accession>A0ABP6K6E2</accession>
<comment type="caution">
    <text evidence="2">The sequence shown here is derived from an EMBL/GenBank/DDBJ whole genome shotgun (WGS) entry which is preliminary data.</text>
</comment>
<evidence type="ECO:0000313" key="2">
    <source>
        <dbReference type="EMBL" id="GAA2986328.1"/>
    </source>
</evidence>
<feature type="transmembrane region" description="Helical" evidence="1">
    <location>
        <begin position="21"/>
        <end position="42"/>
    </location>
</feature>
<keyword evidence="1" id="KW-1133">Transmembrane helix</keyword>
<dbReference type="Proteomes" id="UP001499930">
    <property type="component" value="Unassembled WGS sequence"/>
</dbReference>
<keyword evidence="1" id="KW-0472">Membrane</keyword>
<evidence type="ECO:0000256" key="1">
    <source>
        <dbReference type="SAM" id="Phobius"/>
    </source>
</evidence>
<keyword evidence="3" id="KW-1185">Reference proteome</keyword>
<feature type="transmembrane region" description="Helical" evidence="1">
    <location>
        <begin position="54"/>
        <end position="75"/>
    </location>
</feature>
<feature type="transmembrane region" description="Helical" evidence="1">
    <location>
        <begin position="87"/>
        <end position="103"/>
    </location>
</feature>
<proteinExistence type="predicted"/>
<organism evidence="2 3">
    <name type="scientific">Streptosporangium longisporum</name>
    <dbReference type="NCBI Taxonomy" id="46187"/>
    <lineage>
        <taxon>Bacteria</taxon>
        <taxon>Bacillati</taxon>
        <taxon>Actinomycetota</taxon>
        <taxon>Actinomycetes</taxon>
        <taxon>Streptosporangiales</taxon>
        <taxon>Streptosporangiaceae</taxon>
        <taxon>Streptosporangium</taxon>
    </lineage>
</organism>
<sequence>MSETSPIESAWLRRVRLTAQVAVLVLGAVLMVWLSLTDLLVWTQSPQGLDQSGFWAWLVPLWLTLSPVVLALQAGVDGRRGHSARRILIAAWALIALSTVIQWDAGSSWFEIISRPIVLAIMLLMLRPVDPVETSPEHGSSDG</sequence>
<gene>
    <name evidence="2" type="ORF">GCM10017559_02430</name>
</gene>
<keyword evidence="1" id="KW-0812">Transmembrane</keyword>
<protein>
    <submittedName>
        <fullName evidence="2">Uncharacterized protein</fullName>
    </submittedName>
</protein>
<dbReference type="RefSeq" id="WP_344887028.1">
    <property type="nucleotide sequence ID" value="NZ_BAAAWD010000002.1"/>
</dbReference>
<reference evidence="3" key="1">
    <citation type="journal article" date="2019" name="Int. J. Syst. Evol. Microbiol.">
        <title>The Global Catalogue of Microorganisms (GCM) 10K type strain sequencing project: providing services to taxonomists for standard genome sequencing and annotation.</title>
        <authorList>
            <consortium name="The Broad Institute Genomics Platform"/>
            <consortium name="The Broad Institute Genome Sequencing Center for Infectious Disease"/>
            <person name="Wu L."/>
            <person name="Ma J."/>
        </authorList>
    </citation>
    <scope>NUCLEOTIDE SEQUENCE [LARGE SCALE GENOMIC DNA]</scope>
    <source>
        <strain evidence="3">JCM 3106</strain>
    </source>
</reference>
<evidence type="ECO:0000313" key="3">
    <source>
        <dbReference type="Proteomes" id="UP001499930"/>
    </source>
</evidence>
<name>A0ABP6K6E2_9ACTN</name>